<reference evidence="2" key="1">
    <citation type="submission" date="2016-10" db="EMBL/GenBank/DDBJ databases">
        <authorList>
            <person name="Varghese N."/>
            <person name="Submissions S."/>
        </authorList>
    </citation>
    <scope>NUCLEOTIDE SEQUENCE [LARGE SCALE GENOMIC DNA]</scope>
    <source>
        <strain evidence="2">DSM 17934</strain>
    </source>
</reference>
<dbReference type="EMBL" id="FNYA01000006">
    <property type="protein sequence ID" value="SEJ09941.1"/>
    <property type="molecule type" value="Genomic_DNA"/>
</dbReference>
<gene>
    <name evidence="1" type="ORF">SAMN05660918_2363</name>
</gene>
<dbReference type="Proteomes" id="UP000199702">
    <property type="component" value="Unassembled WGS sequence"/>
</dbReference>
<organism evidence="1 2">
    <name type="scientific">Flavobacterium terrigena</name>
    <dbReference type="NCBI Taxonomy" id="402734"/>
    <lineage>
        <taxon>Bacteria</taxon>
        <taxon>Pseudomonadati</taxon>
        <taxon>Bacteroidota</taxon>
        <taxon>Flavobacteriia</taxon>
        <taxon>Flavobacteriales</taxon>
        <taxon>Flavobacteriaceae</taxon>
        <taxon>Flavobacterium</taxon>
    </lineage>
</organism>
<protein>
    <submittedName>
        <fullName evidence="1">Uncharacterized protein</fullName>
    </submittedName>
</protein>
<proteinExistence type="predicted"/>
<sequence>MFFKITYNVSGLGAVALRGTDFFLLKIKFLAKCELEFTSKFAILPNACYVVYLLSPSL</sequence>
<evidence type="ECO:0000313" key="1">
    <source>
        <dbReference type="EMBL" id="SEJ09941.1"/>
    </source>
</evidence>
<name>A0A1H6VZ31_9FLAO</name>
<keyword evidence="2" id="KW-1185">Reference proteome</keyword>
<accession>A0A1H6VZ31</accession>
<dbReference type="AlphaFoldDB" id="A0A1H6VZ31"/>
<evidence type="ECO:0000313" key="2">
    <source>
        <dbReference type="Proteomes" id="UP000199702"/>
    </source>
</evidence>